<proteinExistence type="predicted"/>
<evidence type="ECO:0000313" key="3">
    <source>
        <dbReference type="RefSeq" id="XP_033568594.1"/>
    </source>
</evidence>
<dbReference type="Proteomes" id="UP000504636">
    <property type="component" value="Unplaced"/>
</dbReference>
<accession>A0A6A6XYZ1</accession>
<dbReference type="RefSeq" id="XP_033568594.1">
    <property type="nucleotide sequence ID" value="XM_033713431.1"/>
</dbReference>
<reference evidence="3" key="3">
    <citation type="submission" date="2025-04" db="UniProtKB">
        <authorList>
            <consortium name="RefSeq"/>
        </authorList>
    </citation>
    <scope>IDENTIFICATION</scope>
    <source>
        <strain evidence="3">CBS 304.34</strain>
    </source>
</reference>
<sequence length="93" mass="10311">MMIVEPPTGGFLSTCTLVTIRTIYRMISKELWTSDSFPECIREVYTTTPESDCAMRSAVVKVAKNHVRELGKKCRFSSASSGLLNASLNGRSF</sequence>
<organism evidence="1">
    <name type="scientific">Mytilinidion resinicola</name>
    <dbReference type="NCBI Taxonomy" id="574789"/>
    <lineage>
        <taxon>Eukaryota</taxon>
        <taxon>Fungi</taxon>
        <taxon>Dikarya</taxon>
        <taxon>Ascomycota</taxon>
        <taxon>Pezizomycotina</taxon>
        <taxon>Dothideomycetes</taxon>
        <taxon>Pleosporomycetidae</taxon>
        <taxon>Mytilinidiales</taxon>
        <taxon>Mytilinidiaceae</taxon>
        <taxon>Mytilinidion</taxon>
    </lineage>
</organism>
<reference evidence="1 3" key="1">
    <citation type="journal article" date="2020" name="Stud. Mycol.">
        <title>101 Dothideomycetes genomes: a test case for predicting lifestyles and emergence of pathogens.</title>
        <authorList>
            <person name="Haridas S."/>
            <person name="Albert R."/>
            <person name="Binder M."/>
            <person name="Bloem J."/>
            <person name="Labutti K."/>
            <person name="Salamov A."/>
            <person name="Andreopoulos B."/>
            <person name="Baker S."/>
            <person name="Barry K."/>
            <person name="Bills G."/>
            <person name="Bluhm B."/>
            <person name="Cannon C."/>
            <person name="Castanera R."/>
            <person name="Culley D."/>
            <person name="Daum C."/>
            <person name="Ezra D."/>
            <person name="Gonzalez J."/>
            <person name="Henrissat B."/>
            <person name="Kuo A."/>
            <person name="Liang C."/>
            <person name="Lipzen A."/>
            <person name="Lutzoni F."/>
            <person name="Magnuson J."/>
            <person name="Mondo S."/>
            <person name="Nolan M."/>
            <person name="Ohm R."/>
            <person name="Pangilinan J."/>
            <person name="Park H.-J."/>
            <person name="Ramirez L."/>
            <person name="Alfaro M."/>
            <person name="Sun H."/>
            <person name="Tritt A."/>
            <person name="Yoshinaga Y."/>
            <person name="Zwiers L.-H."/>
            <person name="Turgeon B."/>
            <person name="Goodwin S."/>
            <person name="Spatafora J."/>
            <person name="Crous P."/>
            <person name="Grigoriev I."/>
        </authorList>
    </citation>
    <scope>NUCLEOTIDE SEQUENCE</scope>
    <source>
        <strain evidence="1 3">CBS 304.34</strain>
    </source>
</reference>
<evidence type="ECO:0000313" key="1">
    <source>
        <dbReference type="EMBL" id="KAF2801630.1"/>
    </source>
</evidence>
<gene>
    <name evidence="1 3" type="ORF">BDZ99DRAFT_220305</name>
</gene>
<dbReference type="GeneID" id="54454324"/>
<protein>
    <submittedName>
        <fullName evidence="1 3">Uncharacterized protein</fullName>
    </submittedName>
</protein>
<name>A0A6A6XYZ1_9PEZI</name>
<dbReference type="OrthoDB" id="3688938at2759"/>
<evidence type="ECO:0000313" key="2">
    <source>
        <dbReference type="Proteomes" id="UP000504636"/>
    </source>
</evidence>
<dbReference type="EMBL" id="MU003729">
    <property type="protein sequence ID" value="KAF2801630.1"/>
    <property type="molecule type" value="Genomic_DNA"/>
</dbReference>
<reference evidence="3" key="2">
    <citation type="submission" date="2020-04" db="EMBL/GenBank/DDBJ databases">
        <authorList>
            <consortium name="NCBI Genome Project"/>
        </authorList>
    </citation>
    <scope>NUCLEOTIDE SEQUENCE</scope>
    <source>
        <strain evidence="3">CBS 304.34</strain>
    </source>
</reference>
<dbReference type="AlphaFoldDB" id="A0A6A6XYZ1"/>
<keyword evidence="2" id="KW-1185">Reference proteome</keyword>